<dbReference type="PANTHER" id="PTHR47661:SF3">
    <property type="entry name" value="PROTEIN CONTAINING PDZ DOMAIN, A K-BOX DOMAIN, AND A TPR REGION"/>
    <property type="match status" value="1"/>
</dbReference>
<dbReference type="NCBIfam" id="NF047558">
    <property type="entry name" value="TPR_END_plus"/>
    <property type="match status" value="1"/>
</dbReference>
<dbReference type="PANTHER" id="PTHR47661">
    <property type="entry name" value="PHOSPHOGLUCAN PHOSPHATASE LSF1, CHLOROPLASTIC"/>
    <property type="match status" value="1"/>
</dbReference>
<dbReference type="Proteomes" id="UP001491310">
    <property type="component" value="Unassembled WGS sequence"/>
</dbReference>
<reference evidence="2 3" key="1">
    <citation type="journal article" date="2024" name="Nat. Commun.">
        <title>Phylogenomics reveals the evolutionary origins of lichenization in chlorophyte algae.</title>
        <authorList>
            <person name="Puginier C."/>
            <person name="Libourel C."/>
            <person name="Otte J."/>
            <person name="Skaloud P."/>
            <person name="Haon M."/>
            <person name="Grisel S."/>
            <person name="Petersen M."/>
            <person name="Berrin J.G."/>
            <person name="Delaux P.M."/>
            <person name="Dal Grande F."/>
            <person name="Keller J."/>
        </authorList>
    </citation>
    <scope>NUCLEOTIDE SEQUENCE [LARGE SCALE GENOMIC DNA]</scope>
    <source>
        <strain evidence="2 3">SAG 216-7</strain>
    </source>
</reference>
<dbReference type="Gene3D" id="1.25.40.10">
    <property type="entry name" value="Tetratricopeptide repeat domain"/>
    <property type="match status" value="1"/>
</dbReference>
<gene>
    <name evidence="2" type="ORF">WJX75_004360</name>
</gene>
<evidence type="ECO:0000313" key="2">
    <source>
        <dbReference type="EMBL" id="KAK9908897.1"/>
    </source>
</evidence>
<organism evidence="2 3">
    <name type="scientific">Coccomyxa subellipsoidea</name>
    <dbReference type="NCBI Taxonomy" id="248742"/>
    <lineage>
        <taxon>Eukaryota</taxon>
        <taxon>Viridiplantae</taxon>
        <taxon>Chlorophyta</taxon>
        <taxon>core chlorophytes</taxon>
        <taxon>Trebouxiophyceae</taxon>
        <taxon>Trebouxiophyceae incertae sedis</taxon>
        <taxon>Coccomyxaceae</taxon>
        <taxon>Coccomyxa</taxon>
    </lineage>
</organism>
<name>A0ABR2YPT2_9CHLO</name>
<proteinExistence type="predicted"/>
<evidence type="ECO:0008006" key="4">
    <source>
        <dbReference type="Google" id="ProtNLM"/>
    </source>
</evidence>
<accession>A0ABR2YPT2</accession>
<dbReference type="EMBL" id="JALJOT010000007">
    <property type="protein sequence ID" value="KAK9908897.1"/>
    <property type="molecule type" value="Genomic_DNA"/>
</dbReference>
<sequence>MLLPGSPPIVLLGHSIGAYIALHATHRIEEELLAASGEYLAGLPRVVQRWIVRRYTKNLDPHAFEATLALFQRQTARNAFFLAQHEFRDLAAPADWWLLEQFGALIFGRLQMHASEVCECFERHLHSFTRHQDAGRHQGAVRSRLHVSSVAETKTEDKKTSAQAAGQNGAPREPEYYEVNLPKPLGIRFTRGNDGGAYVVRTDAKLGSVDSQIEVGDKIVEVSASFGGDVWEAKNFGQVMYAIKTRNGDVYLKLKRNYGDTSFLLEEELSEAEKRFKMERGGGNYGVGTKEMQEANYRQRKEQEKKRRELFDEALAKFKQNNIEGALIDFEEVISMEPKNYLGDDFSRVTQIFRVAQYNVACCYSAINQVEAGLEALESALSAGFEQYNKVRTDPNLEVLRKSPKFKKLIDQYDEPIINDSAIKALKSIFSFGKKNNDED</sequence>
<dbReference type="SUPFAM" id="SSF48452">
    <property type="entry name" value="TPR-like"/>
    <property type="match status" value="1"/>
</dbReference>
<dbReference type="InterPro" id="IPR011990">
    <property type="entry name" value="TPR-like_helical_dom_sf"/>
</dbReference>
<dbReference type="SUPFAM" id="SSF53474">
    <property type="entry name" value="alpha/beta-Hydrolases"/>
    <property type="match status" value="1"/>
</dbReference>
<feature type="region of interest" description="Disordered" evidence="1">
    <location>
        <begin position="136"/>
        <end position="176"/>
    </location>
</feature>
<dbReference type="Gene3D" id="3.40.50.1820">
    <property type="entry name" value="alpha/beta hydrolase"/>
    <property type="match status" value="1"/>
</dbReference>
<keyword evidence="3" id="KW-1185">Reference proteome</keyword>
<comment type="caution">
    <text evidence="2">The sequence shown here is derived from an EMBL/GenBank/DDBJ whole genome shotgun (WGS) entry which is preliminary data.</text>
</comment>
<evidence type="ECO:0000313" key="3">
    <source>
        <dbReference type="Proteomes" id="UP001491310"/>
    </source>
</evidence>
<evidence type="ECO:0000256" key="1">
    <source>
        <dbReference type="SAM" id="MobiDB-lite"/>
    </source>
</evidence>
<protein>
    <recommendedName>
        <fullName evidence="4">PDZ domain-containing protein</fullName>
    </recommendedName>
</protein>
<dbReference type="InterPro" id="IPR029058">
    <property type="entry name" value="AB_hydrolase_fold"/>
</dbReference>